<name>A0ABV9MBU2_9BACL</name>
<comment type="caution">
    <text evidence="2">The sequence shown here is derived from an EMBL/GenBank/DDBJ whole genome shotgun (WGS) entry which is preliminary data.</text>
</comment>
<dbReference type="RefSeq" id="WP_377277959.1">
    <property type="nucleotide sequence ID" value="NZ_JBHSGL010000005.1"/>
</dbReference>
<dbReference type="SUPFAM" id="SSF55154">
    <property type="entry name" value="CYTH-like phosphatases"/>
    <property type="match status" value="1"/>
</dbReference>
<gene>
    <name evidence="2" type="ORF">ACFO5U_07235</name>
</gene>
<dbReference type="PROSITE" id="PS51707">
    <property type="entry name" value="CYTH"/>
    <property type="match status" value="1"/>
</dbReference>
<protein>
    <submittedName>
        <fullName evidence="2">CYTH domain-containing protein</fullName>
    </submittedName>
</protein>
<dbReference type="Gene3D" id="2.40.320.10">
    <property type="entry name" value="Hypothetical Protein Pfu-838710-001"/>
    <property type="match status" value="1"/>
</dbReference>
<dbReference type="InterPro" id="IPR033469">
    <property type="entry name" value="CYTH-like_dom_sf"/>
</dbReference>
<sequence length="189" mass="21447">MSKELEIEFKNMLTKEEYVKLLADTQKTPISQTNHYFDTPDFQLRGKKSALRIRQIEEHYECTLKTPAPAGNYETTDKLTSAQAEDILKGKQFDAPEVRAELEQLNVSPAALKLIGSLTTYRAEIEYAGGLLVLDHSQYCGIEDFELEYEVTDEASGKEAFFTLLKEKAIPIRPADKKIARFMAAAQQY</sequence>
<dbReference type="Pfam" id="PF01928">
    <property type="entry name" value="CYTH"/>
    <property type="match status" value="1"/>
</dbReference>
<evidence type="ECO:0000313" key="3">
    <source>
        <dbReference type="Proteomes" id="UP001595932"/>
    </source>
</evidence>
<proteinExistence type="predicted"/>
<feature type="domain" description="CYTH" evidence="1">
    <location>
        <begin position="4"/>
        <end position="189"/>
    </location>
</feature>
<reference evidence="3" key="1">
    <citation type="journal article" date="2019" name="Int. J. Syst. Evol. Microbiol.">
        <title>The Global Catalogue of Microorganisms (GCM) 10K type strain sequencing project: providing services to taxonomists for standard genome sequencing and annotation.</title>
        <authorList>
            <consortium name="The Broad Institute Genomics Platform"/>
            <consortium name="The Broad Institute Genome Sequencing Center for Infectious Disease"/>
            <person name="Wu L."/>
            <person name="Ma J."/>
        </authorList>
    </citation>
    <scope>NUCLEOTIDE SEQUENCE [LARGE SCALE GENOMIC DNA]</scope>
    <source>
        <strain evidence="3">CGMCC 1.12151</strain>
    </source>
</reference>
<dbReference type="Proteomes" id="UP001595932">
    <property type="component" value="Unassembled WGS sequence"/>
</dbReference>
<accession>A0ABV9MBU2</accession>
<dbReference type="InterPro" id="IPR023577">
    <property type="entry name" value="CYTH_domain"/>
</dbReference>
<dbReference type="InterPro" id="IPR009195">
    <property type="entry name" value="Uncharacterised_YjbK"/>
</dbReference>
<dbReference type="SMART" id="SM01118">
    <property type="entry name" value="CYTH"/>
    <property type="match status" value="1"/>
</dbReference>
<dbReference type="EMBL" id="JBHSGL010000005">
    <property type="protein sequence ID" value="MFC4712643.1"/>
    <property type="molecule type" value="Genomic_DNA"/>
</dbReference>
<organism evidence="2 3">
    <name type="scientific">Planococcus dechangensis</name>
    <dbReference type="NCBI Taxonomy" id="1176255"/>
    <lineage>
        <taxon>Bacteria</taxon>
        <taxon>Bacillati</taxon>
        <taxon>Bacillota</taxon>
        <taxon>Bacilli</taxon>
        <taxon>Bacillales</taxon>
        <taxon>Caryophanaceae</taxon>
        <taxon>Planococcus</taxon>
    </lineage>
</organism>
<evidence type="ECO:0000259" key="1">
    <source>
        <dbReference type="PROSITE" id="PS51707"/>
    </source>
</evidence>
<evidence type="ECO:0000313" key="2">
    <source>
        <dbReference type="EMBL" id="MFC4712643.1"/>
    </source>
</evidence>
<dbReference type="CDD" id="cd07762">
    <property type="entry name" value="CYTH-like_Pase_1"/>
    <property type="match status" value="1"/>
</dbReference>
<keyword evidence="3" id="KW-1185">Reference proteome</keyword>
<dbReference type="PIRSF" id="PIRSF012526">
    <property type="entry name" value="CYTH_UCP012526"/>
    <property type="match status" value="1"/>
</dbReference>